<keyword evidence="2" id="KW-0812">Transmembrane</keyword>
<dbReference type="Proteomes" id="UP000516437">
    <property type="component" value="Chromosome 3"/>
</dbReference>
<keyword evidence="2" id="KW-0472">Membrane</keyword>
<evidence type="ECO:0000256" key="1">
    <source>
        <dbReference type="SAM" id="MobiDB-lite"/>
    </source>
</evidence>
<feature type="transmembrane region" description="Helical" evidence="2">
    <location>
        <begin position="24"/>
        <end position="43"/>
    </location>
</feature>
<keyword evidence="2" id="KW-1133">Transmembrane helix</keyword>
<dbReference type="OrthoDB" id="1748827at2759"/>
<protein>
    <submittedName>
        <fullName evidence="3">Uncharacterized protein</fullName>
    </submittedName>
</protein>
<dbReference type="EMBL" id="RXIC02000021">
    <property type="protein sequence ID" value="KAB1219985.1"/>
    <property type="molecule type" value="Genomic_DNA"/>
</dbReference>
<name>A0A6A1W4E3_9ROSI</name>
<organism evidence="3 4">
    <name type="scientific">Morella rubra</name>
    <name type="common">Chinese bayberry</name>
    <dbReference type="NCBI Taxonomy" id="262757"/>
    <lineage>
        <taxon>Eukaryota</taxon>
        <taxon>Viridiplantae</taxon>
        <taxon>Streptophyta</taxon>
        <taxon>Embryophyta</taxon>
        <taxon>Tracheophyta</taxon>
        <taxon>Spermatophyta</taxon>
        <taxon>Magnoliopsida</taxon>
        <taxon>eudicotyledons</taxon>
        <taxon>Gunneridae</taxon>
        <taxon>Pentapetalae</taxon>
        <taxon>rosids</taxon>
        <taxon>fabids</taxon>
        <taxon>Fagales</taxon>
        <taxon>Myricaceae</taxon>
        <taxon>Morella</taxon>
    </lineage>
</organism>
<dbReference type="PANTHER" id="PTHR33735">
    <property type="entry name" value="EXPRESSED PROTEIN"/>
    <property type="match status" value="1"/>
</dbReference>
<dbReference type="AlphaFoldDB" id="A0A6A1W4E3"/>
<evidence type="ECO:0000313" key="4">
    <source>
        <dbReference type="Proteomes" id="UP000516437"/>
    </source>
</evidence>
<comment type="caution">
    <text evidence="3">The sequence shown here is derived from an EMBL/GenBank/DDBJ whole genome shotgun (WGS) entry which is preliminary data.</text>
</comment>
<keyword evidence="4" id="KW-1185">Reference proteome</keyword>
<feature type="region of interest" description="Disordered" evidence="1">
    <location>
        <begin position="1"/>
        <end position="23"/>
    </location>
</feature>
<gene>
    <name evidence="3" type="ORF">CJ030_MR3G020092</name>
</gene>
<reference evidence="3 4" key="1">
    <citation type="journal article" date="2019" name="Plant Biotechnol. J.">
        <title>The red bayberry genome and genetic basis of sex determination.</title>
        <authorList>
            <person name="Jia H.M."/>
            <person name="Jia H.J."/>
            <person name="Cai Q.L."/>
            <person name="Wang Y."/>
            <person name="Zhao H.B."/>
            <person name="Yang W.F."/>
            <person name="Wang G.Y."/>
            <person name="Li Y.H."/>
            <person name="Zhan D.L."/>
            <person name="Shen Y.T."/>
            <person name="Niu Q.F."/>
            <person name="Chang L."/>
            <person name="Qiu J."/>
            <person name="Zhao L."/>
            <person name="Xie H.B."/>
            <person name="Fu W.Y."/>
            <person name="Jin J."/>
            <person name="Li X.W."/>
            <person name="Jiao Y."/>
            <person name="Zhou C.C."/>
            <person name="Tu T."/>
            <person name="Chai C.Y."/>
            <person name="Gao J.L."/>
            <person name="Fan L.J."/>
            <person name="van de Weg E."/>
            <person name="Wang J.Y."/>
            <person name="Gao Z.S."/>
        </authorList>
    </citation>
    <scope>NUCLEOTIDE SEQUENCE [LARGE SCALE GENOMIC DNA]</scope>
    <source>
        <tissue evidence="3">Leaves</tissue>
    </source>
</reference>
<sequence length="152" mass="16306">MAAQSSAAPGPTPPPTPNPNPSPGSWIGVAVGIFATVILPFLANKMGTFLKLNQEVEAVVETAEVATEVIEKVAEEVEKLAEEVANQFPEGGKVQNAATFVENIAKETIKDAHLAEDVIEKVEEVEKEVESFVDPAIHQVNKLLKEANDHKN</sequence>
<evidence type="ECO:0000256" key="2">
    <source>
        <dbReference type="SAM" id="Phobius"/>
    </source>
</evidence>
<evidence type="ECO:0000313" key="3">
    <source>
        <dbReference type="EMBL" id="KAB1219985.1"/>
    </source>
</evidence>
<proteinExistence type="predicted"/>
<feature type="compositionally biased region" description="Pro residues" evidence="1">
    <location>
        <begin position="10"/>
        <end position="22"/>
    </location>
</feature>
<accession>A0A6A1W4E3</accession>
<dbReference type="PANTHER" id="PTHR33735:SF14">
    <property type="entry name" value="PHAGE CAPSID SCAFFOLDING PROTEIN (GPO) SERINE PEPTIDASE"/>
    <property type="match status" value="1"/>
</dbReference>